<dbReference type="GO" id="GO:0071555">
    <property type="term" value="P:cell wall organization"/>
    <property type="evidence" value="ECO:0007669"/>
    <property type="project" value="UniProtKB-KW"/>
</dbReference>
<dbReference type="STRING" id="1245528.M3JTP0"/>
<dbReference type="Pfam" id="PF12141">
    <property type="entry name" value="BMT"/>
    <property type="match status" value="1"/>
</dbReference>
<accession>M3JTP0</accession>
<keyword evidence="8" id="KW-0472">Membrane</keyword>
<comment type="caution">
    <text evidence="10">The sequence shown here is derived from an EMBL/GenBank/DDBJ whole genome shotgun (WGS) entry which is preliminary data.</text>
</comment>
<keyword evidence="4" id="KW-0808">Transferase</keyword>
<comment type="subcellular location">
    <subcellularLocation>
        <location evidence="1">Membrane</location>
        <topology evidence="1">Single-pass type II membrane protein</topology>
    </subcellularLocation>
</comment>
<evidence type="ECO:0000256" key="8">
    <source>
        <dbReference type="ARBA" id="ARBA00023136"/>
    </source>
</evidence>
<dbReference type="OrthoDB" id="3631276at2759"/>
<evidence type="ECO:0000256" key="6">
    <source>
        <dbReference type="ARBA" id="ARBA00022968"/>
    </source>
</evidence>
<evidence type="ECO:0000256" key="1">
    <source>
        <dbReference type="ARBA" id="ARBA00004606"/>
    </source>
</evidence>
<keyword evidence="5" id="KW-0812">Transmembrane</keyword>
<evidence type="ECO:0000256" key="9">
    <source>
        <dbReference type="ARBA" id="ARBA00023316"/>
    </source>
</evidence>
<dbReference type="GO" id="GO:0016020">
    <property type="term" value="C:membrane"/>
    <property type="evidence" value="ECO:0007669"/>
    <property type="project" value="UniProtKB-SubCell"/>
</dbReference>
<evidence type="ECO:0000256" key="4">
    <source>
        <dbReference type="ARBA" id="ARBA00022679"/>
    </source>
</evidence>
<protein>
    <submittedName>
        <fullName evidence="10">Uncharacterized protein</fullName>
    </submittedName>
</protein>
<evidence type="ECO:0000256" key="2">
    <source>
        <dbReference type="ARBA" id="ARBA00009486"/>
    </source>
</evidence>
<dbReference type="Proteomes" id="UP000011777">
    <property type="component" value="Unassembled WGS sequence"/>
</dbReference>
<evidence type="ECO:0000256" key="3">
    <source>
        <dbReference type="ARBA" id="ARBA00022676"/>
    </source>
</evidence>
<gene>
    <name evidence="10" type="ORF">G210_3556</name>
</gene>
<dbReference type="InterPro" id="IPR021988">
    <property type="entry name" value="BMT1"/>
</dbReference>
<dbReference type="OMA" id="CHYMVSR"/>
<evidence type="ECO:0000313" key="11">
    <source>
        <dbReference type="Proteomes" id="UP000011777"/>
    </source>
</evidence>
<dbReference type="EMBL" id="AOGT01002079">
    <property type="protein sequence ID" value="EMG46220.1"/>
    <property type="molecule type" value="Genomic_DNA"/>
</dbReference>
<name>M3JTP0_CANMX</name>
<sequence length="609" mass="71154">MSSLFVLSSNYYLTASEPLRALPAPELKRIPENLTKKTKLEYQQKLNDLRTNAFHTFPISQTKLDQMDYKSMKMRSFTDPLEFIKATELYSTFDEICQVLNFEDSFDVSQQDFLDFDLDMFLNKLRQMKAYYGIVQQAQDYFVSDLAEHKKWIRFVGSSLWLPQYNCHYMVSRILYSPNGIANYGFVSFLYIQLFDTDWNELPPMKLEIPFEDSIVKESSQYGGWVSNVEESHFLNFRTVEFPHILPISFDYETGSGSKNLYYGPEDPRIVLRTNPLGFEEPVIVFNMKDLELRKRVMHLYLPFSNHLTTLTKRKESFSHIEKNWTPFFDSPNGPHRKIRFIYSIEPLEIVECDIHSGVCDNLQTQYKNDKNFIGDLRGGTQLLPLPIDDFLPDSMKPYFKSLENRKVYIGWAREHLNQCGCADAMYRPNMITLIEDYDPKHNKYYYKIGDVSSYFDFNSVITPWIVLEADDDGNITESKHLCIGRNVLVPNSIAYWDIESVIYDDVSYTRDKLTGLGKFPDGTTKDSFFFVDHMGITLSSGDRDVRIVHLRGFLNYLFQLPSFSNSDLIVNTHNEFQVYGFDMNVKCAKWVNKEYCRIYAIDHGAIIL</sequence>
<evidence type="ECO:0000313" key="10">
    <source>
        <dbReference type="EMBL" id="EMG46220.1"/>
    </source>
</evidence>
<dbReference type="AlphaFoldDB" id="M3JTP0"/>
<keyword evidence="9" id="KW-0961">Cell wall biogenesis/degradation</keyword>
<dbReference type="eggNOG" id="ENOG502QTZG">
    <property type="taxonomic scope" value="Eukaryota"/>
</dbReference>
<evidence type="ECO:0000256" key="7">
    <source>
        <dbReference type="ARBA" id="ARBA00022989"/>
    </source>
</evidence>
<keyword evidence="6" id="KW-0735">Signal-anchor</keyword>
<reference evidence="10 11" key="1">
    <citation type="submission" date="2013-02" db="EMBL/GenBank/DDBJ databases">
        <title>Genome sequence of Candida maltosa Xu316, a potential industrial strain for xylitol and ethanol production.</title>
        <authorList>
            <person name="Yu J."/>
            <person name="Wang Q."/>
            <person name="Geng X."/>
            <person name="Bao W."/>
            <person name="He P."/>
            <person name="Cai J."/>
        </authorList>
    </citation>
    <scope>NUCLEOTIDE SEQUENCE [LARGE SCALE GENOMIC DNA]</scope>
    <source>
        <strain evidence="11">Xu316</strain>
    </source>
</reference>
<keyword evidence="11" id="KW-1185">Reference proteome</keyword>
<organism evidence="10 11">
    <name type="scientific">Candida maltosa (strain Xu316)</name>
    <name type="common">Yeast</name>
    <dbReference type="NCBI Taxonomy" id="1245528"/>
    <lineage>
        <taxon>Eukaryota</taxon>
        <taxon>Fungi</taxon>
        <taxon>Dikarya</taxon>
        <taxon>Ascomycota</taxon>
        <taxon>Saccharomycotina</taxon>
        <taxon>Pichiomycetes</taxon>
        <taxon>Debaryomycetaceae</taxon>
        <taxon>Candida/Lodderomyces clade</taxon>
        <taxon>Candida</taxon>
    </lineage>
</organism>
<keyword evidence="7" id="KW-1133">Transmembrane helix</keyword>
<dbReference type="HOGENOM" id="CLU_013841_3_1_1"/>
<evidence type="ECO:0000256" key="5">
    <source>
        <dbReference type="ARBA" id="ARBA00022692"/>
    </source>
</evidence>
<comment type="similarity">
    <text evidence="2">Belongs to the BMT family.</text>
</comment>
<dbReference type="GO" id="GO:0000030">
    <property type="term" value="F:mannosyltransferase activity"/>
    <property type="evidence" value="ECO:0007669"/>
    <property type="project" value="InterPro"/>
</dbReference>
<keyword evidence="3" id="KW-0328">Glycosyltransferase</keyword>
<proteinExistence type="inferred from homology"/>